<reference evidence="1" key="1">
    <citation type="submission" date="2025-08" db="UniProtKB">
        <authorList>
            <consortium name="Ensembl"/>
        </authorList>
    </citation>
    <scope>IDENTIFICATION</scope>
</reference>
<dbReference type="GeneTree" id="ENSGT00980000199868"/>
<keyword evidence="2" id="KW-1185">Reference proteome</keyword>
<dbReference type="Proteomes" id="UP000261500">
    <property type="component" value="Unplaced"/>
</dbReference>
<evidence type="ECO:0000313" key="1">
    <source>
        <dbReference type="Ensembl" id="ENSPLAP00000007682.1"/>
    </source>
</evidence>
<protein>
    <submittedName>
        <fullName evidence="1">Uncharacterized protein</fullName>
    </submittedName>
</protein>
<reference evidence="1" key="2">
    <citation type="submission" date="2025-09" db="UniProtKB">
        <authorList>
            <consortium name="Ensembl"/>
        </authorList>
    </citation>
    <scope>IDENTIFICATION</scope>
</reference>
<sequence>FCPLYCTQTEDLLSAASCLTKGSTVSPLCVSSAASLPPSSTPQWYIPSLSTGAFLTAFAL</sequence>
<dbReference type="AlphaFoldDB" id="A0A3B3U4W7"/>
<dbReference type="Ensembl" id="ENSPLAT00000004160.1">
    <property type="protein sequence ID" value="ENSPLAP00000007682.1"/>
    <property type="gene ID" value="ENSPLAG00000010069.1"/>
</dbReference>
<name>A0A3B3U4W7_9TELE</name>
<organism evidence="1 2">
    <name type="scientific">Poecilia latipinna</name>
    <name type="common">sailfin molly</name>
    <dbReference type="NCBI Taxonomy" id="48699"/>
    <lineage>
        <taxon>Eukaryota</taxon>
        <taxon>Metazoa</taxon>
        <taxon>Chordata</taxon>
        <taxon>Craniata</taxon>
        <taxon>Vertebrata</taxon>
        <taxon>Euteleostomi</taxon>
        <taxon>Actinopterygii</taxon>
        <taxon>Neopterygii</taxon>
        <taxon>Teleostei</taxon>
        <taxon>Neoteleostei</taxon>
        <taxon>Acanthomorphata</taxon>
        <taxon>Ovalentaria</taxon>
        <taxon>Atherinomorphae</taxon>
        <taxon>Cyprinodontiformes</taxon>
        <taxon>Poeciliidae</taxon>
        <taxon>Poeciliinae</taxon>
        <taxon>Poecilia</taxon>
    </lineage>
</organism>
<evidence type="ECO:0000313" key="2">
    <source>
        <dbReference type="Proteomes" id="UP000261500"/>
    </source>
</evidence>
<proteinExistence type="predicted"/>
<accession>A0A3B3U4W7</accession>